<dbReference type="EMBL" id="CM001436">
    <property type="protein sequence ID" value="EHQ35355.1"/>
    <property type="molecule type" value="Genomic_DNA"/>
</dbReference>
<dbReference type="Proteomes" id="UP000005741">
    <property type="component" value="Chromosome"/>
</dbReference>
<accession>H1Z188</accession>
<keyword evidence="2" id="KW-1185">Reference proteome</keyword>
<organism evidence="1 2">
    <name type="scientific">Methanoplanus limicola DSM 2279</name>
    <dbReference type="NCBI Taxonomy" id="937775"/>
    <lineage>
        <taxon>Archaea</taxon>
        <taxon>Methanobacteriati</taxon>
        <taxon>Methanobacteriota</taxon>
        <taxon>Stenosarchaea group</taxon>
        <taxon>Methanomicrobia</taxon>
        <taxon>Methanomicrobiales</taxon>
        <taxon>Methanomicrobiaceae</taxon>
        <taxon>Methanoplanus</taxon>
    </lineage>
</organism>
<sequence length="87" mass="10061">MHGSVFLLNYLNKLCENSGLETISGRLLKLDRIVSNHQCRRAARYQRKAFSRSFRGSCREKKLAFWMWDHAINSPPPQLKTILKGGI</sequence>
<evidence type="ECO:0000313" key="1">
    <source>
        <dbReference type="EMBL" id="EHQ35355.1"/>
    </source>
</evidence>
<evidence type="ECO:0000313" key="2">
    <source>
        <dbReference type="Proteomes" id="UP000005741"/>
    </source>
</evidence>
<dbReference type="HOGENOM" id="CLU_2476029_0_0_2"/>
<name>H1Z188_9EURY</name>
<gene>
    <name evidence="1" type="ORF">Metlim_1246</name>
</gene>
<protein>
    <submittedName>
        <fullName evidence="1">Uncharacterized protein</fullName>
    </submittedName>
</protein>
<proteinExistence type="predicted"/>
<dbReference type="InParanoid" id="H1Z188"/>
<dbReference type="AlphaFoldDB" id="H1Z188"/>
<reference evidence="1 2" key="1">
    <citation type="submission" date="2011-10" db="EMBL/GenBank/DDBJ databases">
        <title>The Improved High-Quality Draft genome of Methanoplanus limicola DSM 2279.</title>
        <authorList>
            <consortium name="US DOE Joint Genome Institute (JGI-PGF)"/>
            <person name="Lucas S."/>
            <person name="Copeland A."/>
            <person name="Lapidus A."/>
            <person name="Glavina del Rio T."/>
            <person name="Dalin E."/>
            <person name="Tice H."/>
            <person name="Bruce D."/>
            <person name="Goodwin L."/>
            <person name="Pitluck S."/>
            <person name="Peters L."/>
            <person name="Mikhailova N."/>
            <person name="Lu M."/>
            <person name="Kyrpides N."/>
            <person name="Mavromatis K."/>
            <person name="Ivanova N."/>
            <person name="Markowitz V."/>
            <person name="Cheng J.-F."/>
            <person name="Hugenholtz P."/>
            <person name="Woyke T."/>
            <person name="Wu D."/>
            <person name="Wirth R."/>
            <person name="Brambilla E.-M."/>
            <person name="Klenk H.-P."/>
            <person name="Eisen J.A."/>
        </authorList>
    </citation>
    <scope>NUCLEOTIDE SEQUENCE [LARGE SCALE GENOMIC DNA]</scope>
    <source>
        <strain evidence="1 2">DSM 2279</strain>
    </source>
</reference>
<dbReference type="STRING" id="937775.Metlim_1246"/>